<sequence length="148" mass="16205">MTVVAITILPADGLNPPLFRLGSCVPSHSTVRLFTAAEIYSSDPTFVGTVPIFVMILSTLTKILPIPPGYLYPARTPPVRHPIPRTGYRSELITGANILTLVAAQPWLALRDRPAPLTFDRHLHRRADSPLWRIAVSYAGLESDHTGS</sequence>
<dbReference type="AlphaFoldDB" id="A0A225UIU1"/>
<evidence type="ECO:0000313" key="2">
    <source>
        <dbReference type="Proteomes" id="UP000198211"/>
    </source>
</evidence>
<dbReference type="Proteomes" id="UP000198211">
    <property type="component" value="Unassembled WGS sequence"/>
</dbReference>
<keyword evidence="2" id="KW-1185">Reference proteome</keyword>
<gene>
    <name evidence="1" type="ORF">PHMEG_00037884</name>
</gene>
<organism evidence="1 2">
    <name type="scientific">Phytophthora megakarya</name>
    <dbReference type="NCBI Taxonomy" id="4795"/>
    <lineage>
        <taxon>Eukaryota</taxon>
        <taxon>Sar</taxon>
        <taxon>Stramenopiles</taxon>
        <taxon>Oomycota</taxon>
        <taxon>Peronosporomycetes</taxon>
        <taxon>Peronosporales</taxon>
        <taxon>Peronosporaceae</taxon>
        <taxon>Phytophthora</taxon>
    </lineage>
</organism>
<comment type="caution">
    <text evidence="1">The sequence shown here is derived from an EMBL/GenBank/DDBJ whole genome shotgun (WGS) entry which is preliminary data.</text>
</comment>
<accession>A0A225UIU1</accession>
<dbReference type="EMBL" id="NBNE01017067">
    <property type="protein sequence ID" value="OWY92908.1"/>
    <property type="molecule type" value="Genomic_DNA"/>
</dbReference>
<dbReference type="OrthoDB" id="129434at2759"/>
<reference evidence="2" key="1">
    <citation type="submission" date="2017-03" db="EMBL/GenBank/DDBJ databases">
        <title>Phytopthora megakarya and P. palmivora, two closely related causual agents of cacao black pod achieved similar genome size and gene model numbers by different mechanisms.</title>
        <authorList>
            <person name="Ali S."/>
            <person name="Shao J."/>
            <person name="Larry D.J."/>
            <person name="Kronmiller B."/>
            <person name="Shen D."/>
            <person name="Strem M.D."/>
            <person name="Melnick R.L."/>
            <person name="Guiltinan M.J."/>
            <person name="Tyler B.M."/>
            <person name="Meinhardt L.W."/>
            <person name="Bailey B.A."/>
        </authorList>
    </citation>
    <scope>NUCLEOTIDE SEQUENCE [LARGE SCALE GENOMIC DNA]</scope>
    <source>
        <strain evidence="2">zdho120</strain>
    </source>
</reference>
<proteinExistence type="predicted"/>
<evidence type="ECO:0000313" key="1">
    <source>
        <dbReference type="EMBL" id="OWY92908.1"/>
    </source>
</evidence>
<name>A0A225UIU1_9STRA</name>
<protein>
    <submittedName>
        <fullName evidence="1">Uncharacterized protein</fullName>
    </submittedName>
</protein>